<evidence type="ECO:0000313" key="2">
    <source>
        <dbReference type="Proteomes" id="UP000521199"/>
    </source>
</evidence>
<evidence type="ECO:0000313" key="1">
    <source>
        <dbReference type="EMBL" id="MBB5206537.1"/>
    </source>
</evidence>
<reference evidence="1 2" key="1">
    <citation type="submission" date="2020-08" db="EMBL/GenBank/DDBJ databases">
        <title>Genomic Encyclopedia of Type Strains, Phase IV (KMG-IV): sequencing the most valuable type-strain genomes for metagenomic binning, comparative biology and taxonomic classification.</title>
        <authorList>
            <person name="Goeker M."/>
        </authorList>
    </citation>
    <scope>NUCLEOTIDE SEQUENCE [LARGE SCALE GENOMIC DNA]</scope>
    <source>
        <strain evidence="1 2">DSM 24163</strain>
    </source>
</reference>
<gene>
    <name evidence="1" type="ORF">HNQ52_000053</name>
</gene>
<dbReference type="SUPFAM" id="SSF51998">
    <property type="entry name" value="PFL-like glycyl radical enzymes"/>
    <property type="match status" value="1"/>
</dbReference>
<protein>
    <submittedName>
        <fullName evidence="1">Ribonucleoside-diphosphate reductase alpha chain</fullName>
        <ecNumber evidence="1">1.17.4.1</ecNumber>
    </submittedName>
</protein>
<dbReference type="EMBL" id="JACHHP010000001">
    <property type="protein sequence ID" value="MBB5206537.1"/>
    <property type="molecule type" value="Genomic_DNA"/>
</dbReference>
<dbReference type="AlphaFoldDB" id="A0A7W8D4H7"/>
<name>A0A7W8D4H7_9GAMM</name>
<comment type="caution">
    <text evidence="1">The sequence shown here is derived from an EMBL/GenBank/DDBJ whole genome shotgun (WGS) entry which is preliminary data.</text>
</comment>
<keyword evidence="2" id="KW-1185">Reference proteome</keyword>
<dbReference type="EC" id="1.17.4.1" evidence="1"/>
<sequence length="289" mass="30706">MQGSTTFVSRAAVDVWDAQFRWREGRRIRDRVVDDTWRRVATAVAAAEGAAADVWATRFVAAFRAWRLLPDPAVLRFAGTHMHPAKQAVGTATVNVLAFVRRRPDGTRSFDAAGFRATASLALRLADDATLLWATRARPEPRVGLMGLGEALDALGLACAGDAAVGFCSDVAELLALGCLRSNLQLGMERGPAAIRNAQAALCRPAHARRGTLRHAIVTRLQPQPDLALLANGVALPCGAASGVACGADPGARVCGAMQPWIDDPIACDPTYRHPAPTETSPCRPSSDR</sequence>
<keyword evidence="1" id="KW-0560">Oxidoreductase</keyword>
<organism evidence="1 2">
    <name type="scientific">Chiayiivirga flava</name>
    <dbReference type="NCBI Taxonomy" id="659595"/>
    <lineage>
        <taxon>Bacteria</taxon>
        <taxon>Pseudomonadati</taxon>
        <taxon>Pseudomonadota</taxon>
        <taxon>Gammaproteobacteria</taxon>
        <taxon>Lysobacterales</taxon>
        <taxon>Lysobacteraceae</taxon>
        <taxon>Chiayiivirga</taxon>
    </lineage>
</organism>
<accession>A0A7W8D4H7</accession>
<proteinExistence type="predicted"/>
<dbReference type="GO" id="GO:0004748">
    <property type="term" value="F:ribonucleoside-diphosphate reductase activity, thioredoxin disulfide as acceptor"/>
    <property type="evidence" value="ECO:0007669"/>
    <property type="project" value="UniProtKB-EC"/>
</dbReference>
<dbReference type="Gene3D" id="3.20.70.20">
    <property type="match status" value="1"/>
</dbReference>
<dbReference type="Proteomes" id="UP000521199">
    <property type="component" value="Unassembled WGS sequence"/>
</dbReference>
<dbReference type="RefSeq" id="WP_183958614.1">
    <property type="nucleotide sequence ID" value="NZ_JACHHP010000001.1"/>
</dbReference>